<evidence type="ECO:0000256" key="10">
    <source>
        <dbReference type="ARBA" id="ARBA00023306"/>
    </source>
</evidence>
<comment type="subcellular location">
    <subcellularLocation>
        <location evidence="1">Chromosome</location>
    </subcellularLocation>
    <subcellularLocation>
        <location evidence="2">Cytoplasm</location>
    </subcellularLocation>
</comment>
<evidence type="ECO:0000256" key="8">
    <source>
        <dbReference type="ARBA" id="ARBA00022776"/>
    </source>
</evidence>
<organism evidence="12 13">
    <name type="scientific">Trichonephila inaurata madagascariensis</name>
    <dbReference type="NCBI Taxonomy" id="2747483"/>
    <lineage>
        <taxon>Eukaryota</taxon>
        <taxon>Metazoa</taxon>
        <taxon>Ecdysozoa</taxon>
        <taxon>Arthropoda</taxon>
        <taxon>Chelicerata</taxon>
        <taxon>Arachnida</taxon>
        <taxon>Araneae</taxon>
        <taxon>Araneomorphae</taxon>
        <taxon>Entelegynae</taxon>
        <taxon>Araneoidea</taxon>
        <taxon>Nephilidae</taxon>
        <taxon>Trichonephila</taxon>
        <taxon>Trichonephila inaurata</taxon>
    </lineage>
</organism>
<evidence type="ECO:0000256" key="1">
    <source>
        <dbReference type="ARBA" id="ARBA00004286"/>
    </source>
</evidence>
<evidence type="ECO:0000256" key="4">
    <source>
        <dbReference type="ARBA" id="ARBA00016065"/>
    </source>
</evidence>
<dbReference type="PANTHER" id="PTHR13108">
    <property type="entry name" value="CONDENSIN COMPLEX SUBUNIT 2"/>
    <property type="match status" value="1"/>
</dbReference>
<keyword evidence="7" id="KW-0132">Cell division</keyword>
<keyword evidence="10" id="KW-0131">Cell cycle</keyword>
<evidence type="ECO:0000256" key="5">
    <source>
        <dbReference type="ARBA" id="ARBA00022454"/>
    </source>
</evidence>
<dbReference type="GO" id="GO:0003682">
    <property type="term" value="F:chromatin binding"/>
    <property type="evidence" value="ECO:0007669"/>
    <property type="project" value="TreeGrafter"/>
</dbReference>
<evidence type="ECO:0000256" key="2">
    <source>
        <dbReference type="ARBA" id="ARBA00004496"/>
    </source>
</evidence>
<comment type="similarity">
    <text evidence="3">Belongs to the CND2 (condensin subunit 2) family.</text>
</comment>
<evidence type="ECO:0000256" key="7">
    <source>
        <dbReference type="ARBA" id="ARBA00022618"/>
    </source>
</evidence>
<evidence type="ECO:0000313" key="12">
    <source>
        <dbReference type="EMBL" id="GFS46621.1"/>
    </source>
</evidence>
<dbReference type="GO" id="GO:0007076">
    <property type="term" value="P:mitotic chromosome condensation"/>
    <property type="evidence" value="ECO:0007669"/>
    <property type="project" value="InterPro"/>
</dbReference>
<keyword evidence="8" id="KW-0498">Mitosis</keyword>
<sequence>MEQSLNLSSTDDPDNSLSKRTELNTSDSLAGMTEKEMHQHLNHCMKLAAENKINMKNAFGLHLISIMKNLVRQKESTDLTLASLSLQASSKIYASRIEALYKETFQFHGHLQTVVGGKAVPNAAADEDGLNEDMNSDDANERKPQKKKLKSYLCSEESISISGNQASTLALKPHENFELMKSAFSATRTTKKLLDSLRLESDSCKISCGSSSKCFKSKSEESISKPVKFCLAKKIKGKLAAIENLNIQSTEREATESGDKTLDVFPDVDSWGGACTEGNDSSIMENNGNELDVMIDRFSVLDITADTFTRDISQAITKGNVIDERLLPPQSALKKVLRTTEKKKRVSEKETKKREKKPREPFFNYEHIVDNLLFAPGKKITLTNSAISEWNINETTVVCTNQDKLFSELANDSESGEMQNQLFGVSFYTIISEMEPYYNLKNFFFKREKLWKRLRKLHSPQHVTFSSAVKIRPSSFGTLRGPETDCNAFAENDNLVQSFKDLSLHDFSDDNNAADGPFDLPSIGEDEIGCAVSNRSGFFEDEVQLMMVTPPELVKPLNVRFNQKPLTIDSDRLKSCMWNVISTNLTENSSGSVLFSEICMEVQKRYKPDKNEHIPQQLNFVVLLILANQKDLYLENVENSKDLIVKMDTSEAA</sequence>
<comment type="caution">
    <text evidence="12">The sequence shown here is derived from an EMBL/GenBank/DDBJ whole genome shotgun (WGS) entry which is preliminary data.</text>
</comment>
<dbReference type="EMBL" id="BMAV01026025">
    <property type="protein sequence ID" value="GFS46621.1"/>
    <property type="molecule type" value="Genomic_DNA"/>
</dbReference>
<evidence type="ECO:0000313" key="13">
    <source>
        <dbReference type="Proteomes" id="UP000886998"/>
    </source>
</evidence>
<feature type="compositionally biased region" description="Polar residues" evidence="11">
    <location>
        <begin position="1"/>
        <end position="16"/>
    </location>
</feature>
<proteinExistence type="inferred from homology"/>
<accession>A0A8X6J8N6</accession>
<evidence type="ECO:0000256" key="9">
    <source>
        <dbReference type="ARBA" id="ARBA00023067"/>
    </source>
</evidence>
<name>A0A8X6J8N6_9ARAC</name>
<protein>
    <recommendedName>
        <fullName evidence="4">Condensin complex subunit 2</fullName>
    </recommendedName>
</protein>
<dbReference type="InterPro" id="IPR022816">
    <property type="entry name" value="Condensin_barren_su2"/>
</dbReference>
<dbReference type="Proteomes" id="UP000886998">
    <property type="component" value="Unassembled WGS sequence"/>
</dbReference>
<reference evidence="12" key="1">
    <citation type="submission" date="2020-08" db="EMBL/GenBank/DDBJ databases">
        <title>Multicomponent nature underlies the extraordinary mechanical properties of spider dragline silk.</title>
        <authorList>
            <person name="Kono N."/>
            <person name="Nakamura H."/>
            <person name="Mori M."/>
            <person name="Yoshida Y."/>
            <person name="Ohtoshi R."/>
            <person name="Malay A.D."/>
            <person name="Moran D.A.P."/>
            <person name="Tomita M."/>
            <person name="Numata K."/>
            <person name="Arakawa K."/>
        </authorList>
    </citation>
    <scope>NUCLEOTIDE SEQUENCE</scope>
</reference>
<keyword evidence="5" id="KW-0158">Chromosome</keyword>
<dbReference type="Pfam" id="PF05786">
    <property type="entry name" value="Cnd2"/>
    <property type="match status" value="2"/>
</dbReference>
<dbReference type="GO" id="GO:0005737">
    <property type="term" value="C:cytoplasm"/>
    <property type="evidence" value="ECO:0007669"/>
    <property type="project" value="UniProtKB-SubCell"/>
</dbReference>
<dbReference type="AlphaFoldDB" id="A0A8X6J8N6"/>
<dbReference type="PANTHER" id="PTHR13108:SF9">
    <property type="entry name" value="CONDENSIN COMPLEX SUBUNIT 2"/>
    <property type="match status" value="1"/>
</dbReference>
<dbReference type="GO" id="GO:0000796">
    <property type="term" value="C:condensin complex"/>
    <property type="evidence" value="ECO:0007669"/>
    <property type="project" value="InterPro"/>
</dbReference>
<dbReference type="OrthoDB" id="6428685at2759"/>
<keyword evidence="13" id="KW-1185">Reference proteome</keyword>
<dbReference type="GO" id="GO:0051301">
    <property type="term" value="P:cell division"/>
    <property type="evidence" value="ECO:0007669"/>
    <property type="project" value="UniProtKB-KW"/>
</dbReference>
<feature type="region of interest" description="Disordered" evidence="11">
    <location>
        <begin position="125"/>
        <end position="147"/>
    </location>
</feature>
<feature type="region of interest" description="Disordered" evidence="11">
    <location>
        <begin position="1"/>
        <end position="28"/>
    </location>
</feature>
<evidence type="ECO:0000256" key="3">
    <source>
        <dbReference type="ARBA" id="ARBA00009471"/>
    </source>
</evidence>
<keyword evidence="6" id="KW-0963">Cytoplasm</keyword>
<gene>
    <name evidence="12" type="ORF">TNIN_184141</name>
</gene>
<evidence type="ECO:0000256" key="6">
    <source>
        <dbReference type="ARBA" id="ARBA00022490"/>
    </source>
</evidence>
<keyword evidence="9" id="KW-0226">DNA condensation</keyword>
<evidence type="ECO:0000256" key="11">
    <source>
        <dbReference type="SAM" id="MobiDB-lite"/>
    </source>
</evidence>
<feature type="compositionally biased region" description="Acidic residues" evidence="11">
    <location>
        <begin position="125"/>
        <end position="138"/>
    </location>
</feature>